<dbReference type="EMBL" id="JBHPON010000002">
    <property type="protein sequence ID" value="MFC6036138.1"/>
    <property type="molecule type" value="Genomic_DNA"/>
</dbReference>
<feature type="transmembrane region" description="Helical" evidence="2">
    <location>
        <begin position="47"/>
        <end position="72"/>
    </location>
</feature>
<dbReference type="InterPro" id="IPR050570">
    <property type="entry name" value="Cell_wall_metabolism_enzyme"/>
</dbReference>
<feature type="domain" description="Peptidase M56" evidence="4">
    <location>
        <begin position="46"/>
        <end position="275"/>
    </location>
</feature>
<dbReference type="Gene3D" id="2.70.70.10">
    <property type="entry name" value="Glucose Permease (Domain IIA)"/>
    <property type="match status" value="1"/>
</dbReference>
<gene>
    <name evidence="5" type="ORF">ACFMB1_11325</name>
</gene>
<feature type="compositionally biased region" description="Low complexity" evidence="1">
    <location>
        <begin position="523"/>
        <end position="540"/>
    </location>
</feature>
<evidence type="ECO:0000313" key="6">
    <source>
        <dbReference type="Proteomes" id="UP001596116"/>
    </source>
</evidence>
<dbReference type="InterPro" id="IPR011055">
    <property type="entry name" value="Dup_hybrid_motif"/>
</dbReference>
<dbReference type="InterPro" id="IPR016047">
    <property type="entry name" value="M23ase_b-sheet_dom"/>
</dbReference>
<accession>A0ABW1L0D2</accession>
<dbReference type="Pfam" id="PF01551">
    <property type="entry name" value="Peptidase_M23"/>
    <property type="match status" value="1"/>
</dbReference>
<keyword evidence="2" id="KW-1133">Transmembrane helix</keyword>
<evidence type="ECO:0000259" key="3">
    <source>
        <dbReference type="Pfam" id="PF01551"/>
    </source>
</evidence>
<organism evidence="5 6">
    <name type="scientific">Hyphococcus aureus</name>
    <dbReference type="NCBI Taxonomy" id="2666033"/>
    <lineage>
        <taxon>Bacteria</taxon>
        <taxon>Pseudomonadati</taxon>
        <taxon>Pseudomonadota</taxon>
        <taxon>Alphaproteobacteria</taxon>
        <taxon>Parvularculales</taxon>
        <taxon>Parvularculaceae</taxon>
        <taxon>Hyphococcus</taxon>
    </lineage>
</organism>
<dbReference type="CDD" id="cd12797">
    <property type="entry name" value="M23_peptidase"/>
    <property type="match status" value="1"/>
</dbReference>
<protein>
    <submittedName>
        <fullName evidence="5">Peptidoglycan DD-metalloendopeptidase family protein</fullName>
    </submittedName>
</protein>
<dbReference type="RefSeq" id="WP_379882634.1">
    <property type="nucleotide sequence ID" value="NZ_JBHPON010000002.1"/>
</dbReference>
<sequence>MMAALIEPFFYCLLASLIWAPAVLIIASSLTGSEKNPLHTNALSRTIWPAALIIAALPVLLAPVAAALGLSLRAPAPLPPMMEAAGPVMIATEQPVIAAYEAPSSVSLADILRMTAVLYFYGFIMLFALAAVRHIWFSYRLNYAYKLDEPRLEAELEAWRTRIGVKQRPRYVFSHIVSSVCVYGFFRPVIVMPMNLLDRISIEDAALMGAHEMAHIKRGDVALFALCSVAKAVFWFNPFMHQICARANLTAEQGADALVLARGVNRRQYAHCFVQGLRLAADARHGFAGELIPSFTPFDKRSRRQRLDAILSGAPEGGAMSLTTKIGLGASAVMAACLAGAQAAFAVAPPAIEEALPVRPVKGDVTLGYGEKSKFLSGNRPTHEGIDLRAARGEPVYASGAGKVIAATDNYQGHKSWGNVVVVDHGHGLVTRYAHLDSYAVERGDRVKAGDVIGAVGSTGVATGPHLHFEVISEGETVDPAPIAAPVPAPSQKARATMTRKVKIAPSPTGLAPIEPAAPVANASASASASSSSSAASSRDSNSEVNEHKLEKKLQKLEAKLRRQFDSFEAFDGLKDMTFEFGDLELEGFDGAQDWAELFENSRVELEGLAKFAMATPGMKELAGEEYFTEEEIEAFREAQADAMEAAADAMENVQDRLREQRQARNEALREMREAARERAREQKEHEREMKRERKRHEAEMERMRREAERDIAEAEDEWASEFSGVISERELLEQREQALRNAKQNLELELAEIERRRKELNKSE</sequence>
<dbReference type="PANTHER" id="PTHR21666">
    <property type="entry name" value="PEPTIDASE-RELATED"/>
    <property type="match status" value="1"/>
</dbReference>
<evidence type="ECO:0000256" key="2">
    <source>
        <dbReference type="SAM" id="Phobius"/>
    </source>
</evidence>
<feature type="region of interest" description="Disordered" evidence="1">
    <location>
        <begin position="672"/>
        <end position="709"/>
    </location>
</feature>
<keyword evidence="2" id="KW-0812">Transmembrane</keyword>
<feature type="transmembrane region" description="Helical" evidence="2">
    <location>
        <begin position="116"/>
        <end position="136"/>
    </location>
</feature>
<feature type="domain" description="M23ase beta-sheet core" evidence="3">
    <location>
        <begin position="382"/>
        <end position="480"/>
    </location>
</feature>
<feature type="transmembrane region" description="Helical" evidence="2">
    <location>
        <begin position="171"/>
        <end position="190"/>
    </location>
</feature>
<dbReference type="InterPro" id="IPR008756">
    <property type="entry name" value="Peptidase_M56"/>
</dbReference>
<keyword evidence="2" id="KW-0472">Membrane</keyword>
<dbReference type="PANTHER" id="PTHR21666:SF270">
    <property type="entry name" value="MUREIN HYDROLASE ACTIVATOR ENVC"/>
    <property type="match status" value="1"/>
</dbReference>
<feature type="transmembrane region" description="Helical" evidence="2">
    <location>
        <begin position="9"/>
        <end position="27"/>
    </location>
</feature>
<keyword evidence="6" id="KW-1185">Reference proteome</keyword>
<proteinExistence type="predicted"/>
<dbReference type="CDD" id="cd07341">
    <property type="entry name" value="M56_BlaR1_MecR1_like"/>
    <property type="match status" value="1"/>
</dbReference>
<evidence type="ECO:0000256" key="1">
    <source>
        <dbReference type="SAM" id="MobiDB-lite"/>
    </source>
</evidence>
<dbReference type="Pfam" id="PF05569">
    <property type="entry name" value="Peptidase_M56"/>
    <property type="match status" value="1"/>
</dbReference>
<evidence type="ECO:0000313" key="5">
    <source>
        <dbReference type="EMBL" id="MFC6036138.1"/>
    </source>
</evidence>
<name>A0ABW1L0D2_9PROT</name>
<feature type="region of interest" description="Disordered" evidence="1">
    <location>
        <begin position="523"/>
        <end position="548"/>
    </location>
</feature>
<dbReference type="SUPFAM" id="SSF51261">
    <property type="entry name" value="Duplicated hybrid motif"/>
    <property type="match status" value="1"/>
</dbReference>
<dbReference type="Gene3D" id="3.30.2010.10">
    <property type="entry name" value="Metalloproteases ('zincins'), catalytic domain"/>
    <property type="match status" value="1"/>
</dbReference>
<evidence type="ECO:0000259" key="4">
    <source>
        <dbReference type="Pfam" id="PF05569"/>
    </source>
</evidence>
<comment type="caution">
    <text evidence="5">The sequence shown here is derived from an EMBL/GenBank/DDBJ whole genome shotgun (WGS) entry which is preliminary data.</text>
</comment>
<reference evidence="5 6" key="1">
    <citation type="submission" date="2024-09" db="EMBL/GenBank/DDBJ databases">
        <authorList>
            <person name="Zhang Z.-H."/>
        </authorList>
    </citation>
    <scope>NUCLEOTIDE SEQUENCE [LARGE SCALE GENOMIC DNA]</scope>
    <source>
        <strain evidence="5 6">HHTR114</strain>
    </source>
</reference>
<dbReference type="Proteomes" id="UP001596116">
    <property type="component" value="Unassembled WGS sequence"/>
</dbReference>